<feature type="transmembrane region" description="Helical" evidence="2">
    <location>
        <begin position="285"/>
        <end position="314"/>
    </location>
</feature>
<organism evidence="3 4">
    <name type="scientific">Sphingomonas gei</name>
    <dbReference type="NCBI Taxonomy" id="1395960"/>
    <lineage>
        <taxon>Bacteria</taxon>
        <taxon>Pseudomonadati</taxon>
        <taxon>Pseudomonadota</taxon>
        <taxon>Alphaproteobacteria</taxon>
        <taxon>Sphingomonadales</taxon>
        <taxon>Sphingomonadaceae</taxon>
        <taxon>Sphingomonas</taxon>
    </lineage>
</organism>
<reference evidence="3 4" key="1">
    <citation type="submission" date="2019-04" db="EMBL/GenBank/DDBJ databases">
        <title>Sphingomonas psychrotolerans sp. nov., isolated from soil in the Tianshan Mountains, Xinjiang, China.</title>
        <authorList>
            <person name="Luo Y."/>
            <person name="Sheng H."/>
        </authorList>
    </citation>
    <scope>NUCLEOTIDE SEQUENCE [LARGE SCALE GENOMIC DNA]</scope>
    <source>
        <strain evidence="3 4">ZFGT-11</strain>
    </source>
</reference>
<evidence type="ECO:0000256" key="2">
    <source>
        <dbReference type="SAM" id="Phobius"/>
    </source>
</evidence>
<feature type="region of interest" description="Disordered" evidence="1">
    <location>
        <begin position="331"/>
        <end position="350"/>
    </location>
</feature>
<feature type="transmembrane region" description="Helical" evidence="2">
    <location>
        <begin position="260"/>
        <end position="279"/>
    </location>
</feature>
<keyword evidence="2" id="KW-0812">Transmembrane</keyword>
<keyword evidence="4" id="KW-1185">Reference proteome</keyword>
<feature type="transmembrane region" description="Helical" evidence="2">
    <location>
        <begin position="84"/>
        <end position="104"/>
    </location>
</feature>
<feature type="transmembrane region" description="Helical" evidence="2">
    <location>
        <begin position="12"/>
        <end position="30"/>
    </location>
</feature>
<accession>A0A4S1X3Q2</accession>
<evidence type="ECO:0000256" key="1">
    <source>
        <dbReference type="SAM" id="MobiDB-lite"/>
    </source>
</evidence>
<keyword evidence="2" id="KW-1133">Transmembrane helix</keyword>
<gene>
    <name evidence="3" type="ORF">E5A73_18355</name>
</gene>
<keyword evidence="2" id="KW-0472">Membrane</keyword>
<feature type="compositionally biased region" description="Low complexity" evidence="1">
    <location>
        <begin position="331"/>
        <end position="344"/>
    </location>
</feature>
<feature type="transmembrane region" description="Helical" evidence="2">
    <location>
        <begin position="116"/>
        <end position="141"/>
    </location>
</feature>
<name>A0A4S1X3Q2_9SPHN</name>
<sequence>MSSTRATRSAFYGLAFLVMLALYIYLLIHFERTIFSPRPGRVVDSADGFESTITNFIYGFGDSPLWLYARYYIVLPILALEDHAFSPVLEGLYLLIYSLPVVLWTPPGRNNNPAQLLLIVIPVFISFRLAICMYAMAYLLIFIIDRRARPLTLLWYSATVFLSSSTMYIFLLYFPLFVWKRIRTVHLALKITFVILFLLVITQFFDKSAALLDRSLSGEVLSTAAAAGLDYSGSVTGFFLAMLTGNPFFTAMVSGQYDRLFVLVPSLIFAVALLVILWRRKHRHIVGFLFILLTSMLSEGIGSYSVAVVIYMIIIHYRDLLLARPAQRLVPSGGPRPSRQRPSPYTRELQ</sequence>
<protein>
    <recommendedName>
        <fullName evidence="5">EpsG family protein</fullName>
    </recommendedName>
</protein>
<evidence type="ECO:0000313" key="4">
    <source>
        <dbReference type="Proteomes" id="UP000306147"/>
    </source>
</evidence>
<proteinExistence type="predicted"/>
<feature type="transmembrane region" description="Helical" evidence="2">
    <location>
        <begin position="153"/>
        <end position="175"/>
    </location>
</feature>
<comment type="caution">
    <text evidence="3">The sequence shown here is derived from an EMBL/GenBank/DDBJ whole genome shotgun (WGS) entry which is preliminary data.</text>
</comment>
<dbReference type="EMBL" id="SRXT01000007">
    <property type="protein sequence ID" value="TGX50373.1"/>
    <property type="molecule type" value="Genomic_DNA"/>
</dbReference>
<dbReference type="Proteomes" id="UP000306147">
    <property type="component" value="Unassembled WGS sequence"/>
</dbReference>
<dbReference type="RefSeq" id="WP_135965289.1">
    <property type="nucleotide sequence ID" value="NZ_SRXT01000007.1"/>
</dbReference>
<evidence type="ECO:0008006" key="5">
    <source>
        <dbReference type="Google" id="ProtNLM"/>
    </source>
</evidence>
<feature type="transmembrane region" description="Helical" evidence="2">
    <location>
        <begin position="187"/>
        <end position="205"/>
    </location>
</feature>
<feature type="transmembrane region" description="Helical" evidence="2">
    <location>
        <begin position="225"/>
        <end position="248"/>
    </location>
</feature>
<evidence type="ECO:0000313" key="3">
    <source>
        <dbReference type="EMBL" id="TGX50373.1"/>
    </source>
</evidence>
<dbReference type="AlphaFoldDB" id="A0A4S1X3Q2"/>